<proteinExistence type="inferred from homology"/>
<comment type="similarity">
    <text evidence="1">Belongs to the peptidase S1 family.</text>
</comment>
<feature type="active site" description="Charge relay system" evidence="8">
    <location>
        <position position="220"/>
    </location>
</feature>
<feature type="domain" description="Peptidase S1" evidence="11">
    <location>
        <begin position="192"/>
        <end position="361"/>
    </location>
</feature>
<sequence length="373" mass="37916">MSRSPISRALGGTLIALGLVVATAPMAATANADSEKPTTAQLPAMQRDLGLTKAEATDLLDLQEQARATERTLAKRLGSDFGGAVFDIDSGALTVSVTDAGSVPAVEDAGAEARVVDNGEAALDAIVADLNKVKAAERVTGWHTDLAKDTVVVTVLKGATKSAEAMVAKAGVDASDVTIKETTKAPVTYADIVGGNAYYIGSGRCSVGFSVTGGFVTAGHCGATGARTTSPTGTVAASHFPNTDMAWVRTTSADTPTPYVNNYSGGRVAVRGSSEAGNGSSICRSGSTTGWRCGTVVSKNQTVNYGGGQIVYGLTRTTACADRGDSGGSWITGDQAQGVTSGGRLGCSGGQGETYFQPLNPILSRYSLTLRTV</sequence>
<evidence type="ECO:0000256" key="8">
    <source>
        <dbReference type="PIRSR" id="PIRSR001134-1"/>
    </source>
</evidence>
<evidence type="ECO:0000256" key="6">
    <source>
        <dbReference type="ARBA" id="ARBA00023145"/>
    </source>
</evidence>
<evidence type="ECO:0000256" key="9">
    <source>
        <dbReference type="PIRSR" id="PIRSR001134-2"/>
    </source>
</evidence>
<keyword evidence="14" id="KW-1185">Reference proteome</keyword>
<evidence type="ECO:0000256" key="1">
    <source>
        <dbReference type="ARBA" id="ARBA00007664"/>
    </source>
</evidence>
<evidence type="ECO:0000256" key="4">
    <source>
        <dbReference type="ARBA" id="ARBA00022801"/>
    </source>
</evidence>
<reference evidence="13 14" key="1">
    <citation type="submission" date="2018-03" db="EMBL/GenBank/DDBJ databases">
        <title>Genomic Encyclopedia of Archaeal and Bacterial Type Strains, Phase II (KMG-II): from individual species to whole genera.</title>
        <authorList>
            <person name="Goeker M."/>
        </authorList>
    </citation>
    <scope>NUCLEOTIDE SEQUENCE [LARGE SCALE GENOMIC DNA]</scope>
    <source>
        <strain evidence="13 14">DSM 45312</strain>
    </source>
</reference>
<accession>A0A2P8DL97</accession>
<evidence type="ECO:0000313" key="14">
    <source>
        <dbReference type="Proteomes" id="UP000240542"/>
    </source>
</evidence>
<keyword evidence="2" id="KW-0645">Protease</keyword>
<dbReference type="GO" id="GO:0004252">
    <property type="term" value="F:serine-type endopeptidase activity"/>
    <property type="evidence" value="ECO:0007669"/>
    <property type="project" value="InterPro"/>
</dbReference>
<keyword evidence="4" id="KW-0378">Hydrolase</keyword>
<evidence type="ECO:0000256" key="3">
    <source>
        <dbReference type="ARBA" id="ARBA00022729"/>
    </source>
</evidence>
<dbReference type="PRINTS" id="PR00861">
    <property type="entry name" value="ALYTICPTASE"/>
</dbReference>
<dbReference type="InterPro" id="IPR004236">
    <property type="entry name" value="Pept_S1_alpha_lytic"/>
</dbReference>
<dbReference type="Gene3D" id="2.40.10.10">
    <property type="entry name" value="Trypsin-like serine proteases"/>
    <property type="match status" value="2"/>
</dbReference>
<organism evidence="13 14">
    <name type="scientific">Murinocardiopsis flavida</name>
    <dbReference type="NCBI Taxonomy" id="645275"/>
    <lineage>
        <taxon>Bacteria</taxon>
        <taxon>Bacillati</taxon>
        <taxon>Actinomycetota</taxon>
        <taxon>Actinomycetes</taxon>
        <taxon>Streptosporangiales</taxon>
        <taxon>Nocardiopsidaceae</taxon>
        <taxon>Murinocardiopsis</taxon>
    </lineage>
</organism>
<feature type="disulfide bond" evidence="9">
    <location>
        <begin position="320"/>
        <end position="347"/>
    </location>
</feature>
<feature type="disulfide bond" evidence="9">
    <location>
        <begin position="205"/>
        <end position="221"/>
    </location>
</feature>
<evidence type="ECO:0000313" key="13">
    <source>
        <dbReference type="EMBL" id="PSK97995.1"/>
    </source>
</evidence>
<keyword evidence="3 10" id="KW-0732">Signal</keyword>
<keyword evidence="6" id="KW-0865">Zymogen</keyword>
<evidence type="ECO:0000259" key="12">
    <source>
        <dbReference type="Pfam" id="PF02983"/>
    </source>
</evidence>
<evidence type="ECO:0000256" key="5">
    <source>
        <dbReference type="ARBA" id="ARBA00022825"/>
    </source>
</evidence>
<dbReference type="Proteomes" id="UP000240542">
    <property type="component" value="Unassembled WGS sequence"/>
</dbReference>
<feature type="active site" description="Charge relay system" evidence="8">
    <location>
        <position position="244"/>
    </location>
</feature>
<dbReference type="GO" id="GO:0005576">
    <property type="term" value="C:extracellular region"/>
    <property type="evidence" value="ECO:0007669"/>
    <property type="project" value="InterPro"/>
</dbReference>
<evidence type="ECO:0000256" key="7">
    <source>
        <dbReference type="ARBA" id="ARBA00023157"/>
    </source>
</evidence>
<gene>
    <name evidence="13" type="ORF">CLV63_10643</name>
</gene>
<keyword evidence="7 9" id="KW-1015">Disulfide bond</keyword>
<dbReference type="GO" id="GO:0006508">
    <property type="term" value="P:proteolysis"/>
    <property type="evidence" value="ECO:0007669"/>
    <property type="project" value="UniProtKB-KW"/>
</dbReference>
<dbReference type="Gene3D" id="3.30.300.50">
    <property type="match status" value="2"/>
</dbReference>
<dbReference type="OrthoDB" id="8781117at2"/>
<dbReference type="InterPro" id="IPR001316">
    <property type="entry name" value="Pept_S1A_streptogrisin"/>
</dbReference>
<name>A0A2P8DL97_9ACTN</name>
<dbReference type="SUPFAM" id="SSF50494">
    <property type="entry name" value="Trypsin-like serine proteases"/>
    <property type="match status" value="1"/>
</dbReference>
<dbReference type="InterPro" id="IPR009003">
    <property type="entry name" value="Peptidase_S1_PA"/>
</dbReference>
<feature type="signal peptide" evidence="10">
    <location>
        <begin position="1"/>
        <end position="32"/>
    </location>
</feature>
<feature type="chain" id="PRO_5015139075" evidence="10">
    <location>
        <begin position="33"/>
        <end position="373"/>
    </location>
</feature>
<dbReference type="AlphaFoldDB" id="A0A2P8DL97"/>
<feature type="domain" description="Peptidase S1A alpha-lytic prodomain" evidence="12">
    <location>
        <begin position="121"/>
        <end position="174"/>
    </location>
</feature>
<dbReference type="InterPro" id="IPR043504">
    <property type="entry name" value="Peptidase_S1_PA_chymotrypsin"/>
</dbReference>
<dbReference type="PIRSF" id="PIRSF001134">
    <property type="entry name" value="Streptogrisin"/>
    <property type="match status" value="1"/>
</dbReference>
<feature type="active site" description="Charge relay system" evidence="8">
    <location>
        <position position="326"/>
    </location>
</feature>
<evidence type="ECO:0000256" key="2">
    <source>
        <dbReference type="ARBA" id="ARBA00022670"/>
    </source>
</evidence>
<feature type="disulfide bond" evidence="9">
    <location>
        <begin position="283"/>
        <end position="293"/>
    </location>
</feature>
<dbReference type="InterPro" id="IPR001254">
    <property type="entry name" value="Trypsin_dom"/>
</dbReference>
<dbReference type="Pfam" id="PF02983">
    <property type="entry name" value="Pro_Al_protease"/>
    <property type="match status" value="1"/>
</dbReference>
<dbReference type="EMBL" id="PYGA01000006">
    <property type="protein sequence ID" value="PSK97995.1"/>
    <property type="molecule type" value="Genomic_DNA"/>
</dbReference>
<comment type="caution">
    <text evidence="13">The sequence shown here is derived from an EMBL/GenBank/DDBJ whole genome shotgun (WGS) entry which is preliminary data.</text>
</comment>
<evidence type="ECO:0000256" key="10">
    <source>
        <dbReference type="SAM" id="SignalP"/>
    </source>
</evidence>
<dbReference type="Pfam" id="PF00089">
    <property type="entry name" value="Trypsin"/>
    <property type="match status" value="1"/>
</dbReference>
<evidence type="ECO:0000259" key="11">
    <source>
        <dbReference type="Pfam" id="PF00089"/>
    </source>
</evidence>
<protein>
    <submittedName>
        <fullName evidence="13">Streptogrisin C</fullName>
    </submittedName>
</protein>
<dbReference type="InterPro" id="IPR035070">
    <property type="entry name" value="Streptogrisin_prodomain"/>
</dbReference>
<keyword evidence="5" id="KW-0720">Serine protease</keyword>
<dbReference type="RefSeq" id="WP_106582751.1">
    <property type="nucleotide sequence ID" value="NZ_PYGA01000006.1"/>
</dbReference>
<dbReference type="CDD" id="cd21112">
    <property type="entry name" value="alphaLP-like"/>
    <property type="match status" value="1"/>
</dbReference>